<dbReference type="EMBL" id="QRWQ01000002">
    <property type="protein sequence ID" value="RGT41303.1"/>
    <property type="molecule type" value="Genomic_DNA"/>
</dbReference>
<protein>
    <submittedName>
        <fullName evidence="3">Uncharacterized protein</fullName>
    </submittedName>
</protein>
<comment type="caution">
    <text evidence="3">The sequence shown here is derived from an EMBL/GenBank/DDBJ whole genome shotgun (WGS) entry which is preliminary data.</text>
</comment>
<feature type="signal peptide" evidence="2">
    <location>
        <begin position="1"/>
        <end position="29"/>
    </location>
</feature>
<evidence type="ECO:0000313" key="3">
    <source>
        <dbReference type="EMBL" id="RGT41303.1"/>
    </source>
</evidence>
<sequence length="95" mass="10165">MRRKSLWKNLMLATALTVVLGTAPVTALAADVDSTVTEAEQTTPQADTTVKEEVAEPEVKAITVDVTTSSTTFDGTQDIVITYTVNGVQDGFEPY</sequence>
<evidence type="ECO:0000256" key="1">
    <source>
        <dbReference type="SAM" id="MobiDB-lite"/>
    </source>
</evidence>
<dbReference type="AlphaFoldDB" id="A0A412NMW5"/>
<gene>
    <name evidence="3" type="ORF">DWX36_03205</name>
</gene>
<feature type="compositionally biased region" description="Polar residues" evidence="1">
    <location>
        <begin position="34"/>
        <end position="48"/>
    </location>
</feature>
<evidence type="ECO:0000313" key="4">
    <source>
        <dbReference type="Proteomes" id="UP000283834"/>
    </source>
</evidence>
<dbReference type="RefSeq" id="WP_118046534.1">
    <property type="nucleotide sequence ID" value="NZ_JAAIRV010000002.1"/>
</dbReference>
<keyword evidence="2" id="KW-0732">Signal</keyword>
<feature type="region of interest" description="Disordered" evidence="1">
    <location>
        <begin position="33"/>
        <end position="54"/>
    </location>
</feature>
<reference evidence="3 4" key="1">
    <citation type="submission" date="2018-08" db="EMBL/GenBank/DDBJ databases">
        <title>A genome reference for cultivated species of the human gut microbiota.</title>
        <authorList>
            <person name="Zou Y."/>
            <person name="Xue W."/>
            <person name="Luo G."/>
        </authorList>
    </citation>
    <scope>NUCLEOTIDE SEQUENCE [LARGE SCALE GENOMIC DNA]</scope>
    <source>
        <strain evidence="3 4">AF19-16AC</strain>
    </source>
</reference>
<name>A0A412NMW5_MEDGN</name>
<organism evidence="3 4">
    <name type="scientific">Mediterraneibacter gnavus</name>
    <name type="common">Ruminococcus gnavus</name>
    <dbReference type="NCBI Taxonomy" id="33038"/>
    <lineage>
        <taxon>Bacteria</taxon>
        <taxon>Bacillati</taxon>
        <taxon>Bacillota</taxon>
        <taxon>Clostridia</taxon>
        <taxon>Lachnospirales</taxon>
        <taxon>Lachnospiraceae</taxon>
        <taxon>Mediterraneibacter</taxon>
    </lineage>
</organism>
<evidence type="ECO:0000256" key="2">
    <source>
        <dbReference type="SAM" id="SignalP"/>
    </source>
</evidence>
<accession>A0A412NMW5</accession>
<proteinExistence type="predicted"/>
<dbReference type="Proteomes" id="UP000283834">
    <property type="component" value="Unassembled WGS sequence"/>
</dbReference>
<feature type="chain" id="PRO_5019582586" evidence="2">
    <location>
        <begin position="30"/>
        <end position="95"/>
    </location>
</feature>